<dbReference type="InterPro" id="IPR038729">
    <property type="entry name" value="Rad50/SbcC_AAA"/>
</dbReference>
<evidence type="ECO:0000256" key="1">
    <source>
        <dbReference type="SAM" id="Coils"/>
    </source>
</evidence>
<keyword evidence="1" id="KW-0175">Coiled coil</keyword>
<reference evidence="3 4" key="1">
    <citation type="submission" date="2013-01" db="EMBL/GenBank/DDBJ databases">
        <authorList>
            <person name="Harkins D.M."/>
            <person name="Durkin A.S."/>
            <person name="Brinkac L.M."/>
            <person name="Haft D.H."/>
            <person name="Selengut J.D."/>
            <person name="Sanka R."/>
            <person name="DePew J."/>
            <person name="Purushe J."/>
            <person name="Hartskeerl R.A."/>
            <person name="Ahmed A."/>
            <person name="van der Linden H."/>
            <person name="Goris M.G.A."/>
            <person name="Vinetz J.M."/>
            <person name="Sutton G.G."/>
            <person name="Nierman W.C."/>
            <person name="Fouts D.E."/>
        </authorList>
    </citation>
    <scope>NUCLEOTIDE SEQUENCE [LARGE SCALE GENOMIC DNA]</scope>
    <source>
        <strain evidence="3 4">TE 1992</strain>
    </source>
</reference>
<dbReference type="AlphaFoldDB" id="M3ESB3"/>
<dbReference type="Pfam" id="PF13476">
    <property type="entry name" value="AAA_23"/>
    <property type="match status" value="1"/>
</dbReference>
<feature type="domain" description="Rad50/SbcC-type AAA" evidence="2">
    <location>
        <begin position="20"/>
        <end position="247"/>
    </location>
</feature>
<evidence type="ECO:0000259" key="2">
    <source>
        <dbReference type="Pfam" id="PF13476"/>
    </source>
</evidence>
<feature type="coiled-coil region" evidence="1">
    <location>
        <begin position="335"/>
        <end position="362"/>
    </location>
</feature>
<dbReference type="PANTHER" id="PTHR32114">
    <property type="entry name" value="ABC TRANSPORTER ABCH.3"/>
    <property type="match status" value="1"/>
</dbReference>
<comment type="caution">
    <text evidence="3">The sequence shown here is derived from an EMBL/GenBank/DDBJ whole genome shotgun (WGS) entry which is preliminary data.</text>
</comment>
<feature type="coiled-coil region" evidence="1">
    <location>
        <begin position="188"/>
        <end position="259"/>
    </location>
</feature>
<dbReference type="SUPFAM" id="SSF52540">
    <property type="entry name" value="P-loop containing nucleoside triphosphate hydrolases"/>
    <property type="match status" value="1"/>
</dbReference>
<dbReference type="InterPro" id="IPR027417">
    <property type="entry name" value="P-loop_NTPase"/>
</dbReference>
<dbReference type="PANTHER" id="PTHR32114:SF2">
    <property type="entry name" value="ABC TRANSPORTER ABCH.3"/>
    <property type="match status" value="1"/>
</dbReference>
<accession>M3ESB3</accession>
<dbReference type="EMBL" id="AKWW02000072">
    <property type="protein sequence ID" value="EMF40701.1"/>
    <property type="molecule type" value="Genomic_DNA"/>
</dbReference>
<proteinExistence type="predicted"/>
<dbReference type="Gene3D" id="3.40.50.300">
    <property type="entry name" value="P-loop containing nucleotide triphosphate hydrolases"/>
    <property type="match status" value="1"/>
</dbReference>
<dbReference type="Proteomes" id="UP000011754">
    <property type="component" value="Unassembled WGS sequence"/>
</dbReference>
<organism evidence="3 4">
    <name type="scientific">Leptospira interrogans serovar Lora str. TE 1992</name>
    <dbReference type="NCBI Taxonomy" id="1193028"/>
    <lineage>
        <taxon>Bacteria</taxon>
        <taxon>Pseudomonadati</taxon>
        <taxon>Spirochaetota</taxon>
        <taxon>Spirochaetia</taxon>
        <taxon>Leptospirales</taxon>
        <taxon>Leptospiraceae</taxon>
        <taxon>Leptospira</taxon>
    </lineage>
</organism>
<gene>
    <name evidence="3" type="ORF">LEP1GSC067_3152</name>
</gene>
<evidence type="ECO:0000313" key="4">
    <source>
        <dbReference type="Proteomes" id="UP000011754"/>
    </source>
</evidence>
<evidence type="ECO:0000313" key="3">
    <source>
        <dbReference type="EMBL" id="EMF40701.1"/>
    </source>
</evidence>
<sequence length="570" mass="66187">MRNLKFNEVLILSLKEKKAFRLKLGKKLTVVHGKNESGKSTLLKSIYWAFGADPAKIHRNWSVIDPIVCVNFDVDSKKYSILRYKDKFSLFSENSELIGNYSSVGKELTPELSKIIGYKLVLTDRKNKAVLPPPAFIFLPFYFDQDKSWVEAWSSFSNLEQFTNWKSPVIDYHSGIKTDEYYVFKSKKDFLKARIKETQVQITQYERIENTIRKRNSNIIIEIDEEEYKKQLQELMENLANLRSKQEDYRLEYRKLTEHVHSLIQQEAILKSKIQNINKNYKHSLTLPELIYCPTCGADYKNNFEVRFRLADSEEQCIEFLTDIQNEKIVYEEKIIAFKNKLNSVDLNLSQLNKEIETGKEKISLKQYLEIEGKNQAQKAVHNFQNRLKKVLGHRNVKLNKIDEKLQSFNNDDRKNEVIATFENSMRKNLKSLNASGVSEETFKNITGTIRELGSLGPRALLAYYFAYLETIKQNKKGIFCPIIIDSPNQQAQDPFNHKAILKFIQGNQPEGSQIILGVEELHSLDGQKNIIQLVGKKSLLKSDQYQQVKKLLDPYLASIFESDSIESKS</sequence>
<protein>
    <submittedName>
        <fullName evidence="3">AAA domain protein</fullName>
    </submittedName>
</protein>
<name>M3ESB3_LEPIR</name>